<protein>
    <recommendedName>
        <fullName evidence="5">DUF502 domain-containing protein</fullName>
    </recommendedName>
</protein>
<evidence type="ECO:0008006" key="5">
    <source>
        <dbReference type="Google" id="ProtNLM"/>
    </source>
</evidence>
<proteinExistence type="predicted"/>
<dbReference type="RefSeq" id="WP_145445302.1">
    <property type="nucleotide sequence ID" value="NZ_CP036280.1"/>
</dbReference>
<dbReference type="AlphaFoldDB" id="A0A518BW17"/>
<feature type="transmembrane region" description="Helical" evidence="2">
    <location>
        <begin position="7"/>
        <end position="32"/>
    </location>
</feature>
<name>A0A518BW17_9BACT</name>
<keyword evidence="4" id="KW-1185">Reference proteome</keyword>
<keyword evidence="2" id="KW-0472">Membrane</keyword>
<dbReference type="EMBL" id="CP036280">
    <property type="protein sequence ID" value="QDU71169.1"/>
    <property type="molecule type" value="Genomic_DNA"/>
</dbReference>
<dbReference type="KEGG" id="mcad:Pan265_10180"/>
<gene>
    <name evidence="3" type="ORF">Pan265_10180</name>
</gene>
<feature type="transmembrane region" description="Helical" evidence="2">
    <location>
        <begin position="132"/>
        <end position="154"/>
    </location>
</feature>
<evidence type="ECO:0000313" key="4">
    <source>
        <dbReference type="Proteomes" id="UP000320386"/>
    </source>
</evidence>
<keyword evidence="2" id="KW-1133">Transmembrane helix</keyword>
<keyword evidence="2" id="KW-0812">Transmembrane</keyword>
<evidence type="ECO:0000256" key="1">
    <source>
        <dbReference type="SAM" id="MobiDB-lite"/>
    </source>
</evidence>
<dbReference type="InterPro" id="IPR007462">
    <property type="entry name" value="COV1-like"/>
</dbReference>
<evidence type="ECO:0000313" key="3">
    <source>
        <dbReference type="EMBL" id="QDU71169.1"/>
    </source>
</evidence>
<dbReference type="OrthoDB" id="9780267at2"/>
<dbReference type="PANTHER" id="PTHR31876:SF26">
    <property type="entry name" value="PROTEIN LIKE COV 2"/>
    <property type="match status" value="1"/>
</dbReference>
<evidence type="ECO:0000256" key="2">
    <source>
        <dbReference type="SAM" id="Phobius"/>
    </source>
</evidence>
<dbReference type="PANTHER" id="PTHR31876">
    <property type="entry name" value="COV-LIKE PROTEIN 1"/>
    <property type="match status" value="1"/>
</dbReference>
<reference evidence="3 4" key="1">
    <citation type="submission" date="2019-02" db="EMBL/GenBank/DDBJ databases">
        <title>Deep-cultivation of Planctomycetes and their phenomic and genomic characterization uncovers novel biology.</title>
        <authorList>
            <person name="Wiegand S."/>
            <person name="Jogler M."/>
            <person name="Boedeker C."/>
            <person name="Pinto D."/>
            <person name="Vollmers J."/>
            <person name="Rivas-Marin E."/>
            <person name="Kohn T."/>
            <person name="Peeters S.H."/>
            <person name="Heuer A."/>
            <person name="Rast P."/>
            <person name="Oberbeckmann S."/>
            <person name="Bunk B."/>
            <person name="Jeske O."/>
            <person name="Meyerdierks A."/>
            <person name="Storesund J.E."/>
            <person name="Kallscheuer N."/>
            <person name="Luecker S."/>
            <person name="Lage O.M."/>
            <person name="Pohl T."/>
            <person name="Merkel B.J."/>
            <person name="Hornburger P."/>
            <person name="Mueller R.-W."/>
            <person name="Bruemmer F."/>
            <person name="Labrenz M."/>
            <person name="Spormann A.M."/>
            <person name="Op den Camp H."/>
            <person name="Overmann J."/>
            <person name="Amann R."/>
            <person name="Jetten M.S.M."/>
            <person name="Mascher T."/>
            <person name="Medema M.H."/>
            <person name="Devos D.P."/>
            <person name="Kaster A.-K."/>
            <person name="Ovreas L."/>
            <person name="Rohde M."/>
            <person name="Galperin M.Y."/>
            <person name="Jogler C."/>
        </authorList>
    </citation>
    <scope>NUCLEOTIDE SEQUENCE [LARGE SCALE GENOMIC DNA]</scope>
    <source>
        <strain evidence="3 4">Pan265</strain>
    </source>
</reference>
<organism evidence="3 4">
    <name type="scientific">Mucisphaera calidilacus</name>
    <dbReference type="NCBI Taxonomy" id="2527982"/>
    <lineage>
        <taxon>Bacteria</taxon>
        <taxon>Pseudomonadati</taxon>
        <taxon>Planctomycetota</taxon>
        <taxon>Phycisphaerae</taxon>
        <taxon>Phycisphaerales</taxon>
        <taxon>Phycisphaeraceae</taxon>
        <taxon>Mucisphaera</taxon>
    </lineage>
</organism>
<sequence length="320" mass="35690">MTNFKRFFFRGLGIILPTVLTTYLVVIAYGFVNDYIAEPLNQGVRESLIRFSYFPAPTHTDIDKASSDLPAELEQEWAKIDDTRRDRQGASYGKAQQLQERRNWVMGKPDIMLDARRLALVRIWNSYTIGNWAVLDLVGLFLAAVLIYFVGIVLGSYIGRSIYKQAEDFVMAIPLISRVYPSVKQVTDFFFGDKPDQRKINFNRVVAVQYPRMGLWSVGLVTGDTMRDIEDKAGMACLTVFVPSSPTPFTGYVITVPRNETVDLPITIEEALKFAVSGGVLIPPGQVIESHKLDFDSGLVPIQQDDSSASPGAESTKDAS</sequence>
<dbReference type="Proteomes" id="UP000320386">
    <property type="component" value="Chromosome"/>
</dbReference>
<accession>A0A518BW17</accession>
<dbReference type="Pfam" id="PF04367">
    <property type="entry name" value="DUF502"/>
    <property type="match status" value="1"/>
</dbReference>
<feature type="region of interest" description="Disordered" evidence="1">
    <location>
        <begin position="300"/>
        <end position="320"/>
    </location>
</feature>